<organism evidence="8 9">
    <name type="scientific">Dothistroma septosporum (strain NZE10 / CBS 128990)</name>
    <name type="common">Red band needle blight fungus</name>
    <name type="synonym">Mycosphaerella pini</name>
    <dbReference type="NCBI Taxonomy" id="675120"/>
    <lineage>
        <taxon>Eukaryota</taxon>
        <taxon>Fungi</taxon>
        <taxon>Dikarya</taxon>
        <taxon>Ascomycota</taxon>
        <taxon>Pezizomycotina</taxon>
        <taxon>Dothideomycetes</taxon>
        <taxon>Dothideomycetidae</taxon>
        <taxon>Mycosphaerellales</taxon>
        <taxon>Mycosphaerellaceae</taxon>
        <taxon>Dothistroma</taxon>
    </lineage>
</organism>
<dbReference type="EMBL" id="KB446547">
    <property type="protein sequence ID" value="EME38386.1"/>
    <property type="molecule type" value="Genomic_DNA"/>
</dbReference>
<dbReference type="Pfam" id="PF00501">
    <property type="entry name" value="AMP-binding"/>
    <property type="match status" value="1"/>
</dbReference>
<evidence type="ECO:0000256" key="3">
    <source>
        <dbReference type="ARBA" id="ARBA00022598"/>
    </source>
</evidence>
<dbReference type="GO" id="GO:0005524">
    <property type="term" value="F:ATP binding"/>
    <property type="evidence" value="ECO:0007669"/>
    <property type="project" value="UniProtKB-KW"/>
</dbReference>
<keyword evidence="3" id="KW-0436">Ligase</keyword>
<dbReference type="STRING" id="675120.N1PBR2"/>
<evidence type="ECO:0008006" key="10">
    <source>
        <dbReference type="Google" id="ProtNLM"/>
    </source>
</evidence>
<evidence type="ECO:0000313" key="9">
    <source>
        <dbReference type="Proteomes" id="UP000016933"/>
    </source>
</evidence>
<dbReference type="InterPro" id="IPR000873">
    <property type="entry name" value="AMP-dep_synth/lig_dom"/>
</dbReference>
<reference evidence="9" key="1">
    <citation type="journal article" date="2012" name="PLoS Genet.">
        <title>The genomes of the fungal plant pathogens Cladosporium fulvum and Dothistroma septosporum reveal adaptation to different hosts and lifestyles but also signatures of common ancestry.</title>
        <authorList>
            <person name="de Wit P.J.G.M."/>
            <person name="van der Burgt A."/>
            <person name="Oekmen B."/>
            <person name="Stergiopoulos I."/>
            <person name="Abd-Elsalam K.A."/>
            <person name="Aerts A.L."/>
            <person name="Bahkali A.H."/>
            <person name="Beenen H.G."/>
            <person name="Chettri P."/>
            <person name="Cox M.P."/>
            <person name="Datema E."/>
            <person name="de Vries R.P."/>
            <person name="Dhillon B."/>
            <person name="Ganley A.R."/>
            <person name="Griffiths S.A."/>
            <person name="Guo Y."/>
            <person name="Hamelin R.C."/>
            <person name="Henrissat B."/>
            <person name="Kabir M.S."/>
            <person name="Jashni M.K."/>
            <person name="Kema G."/>
            <person name="Klaubauf S."/>
            <person name="Lapidus A."/>
            <person name="Levasseur A."/>
            <person name="Lindquist E."/>
            <person name="Mehrabi R."/>
            <person name="Ohm R.A."/>
            <person name="Owen T.J."/>
            <person name="Salamov A."/>
            <person name="Schwelm A."/>
            <person name="Schijlen E."/>
            <person name="Sun H."/>
            <person name="van den Burg H.A."/>
            <person name="van Ham R.C.H.J."/>
            <person name="Zhang S."/>
            <person name="Goodwin S.B."/>
            <person name="Grigoriev I.V."/>
            <person name="Collemare J."/>
            <person name="Bradshaw R.E."/>
        </authorList>
    </citation>
    <scope>NUCLEOTIDE SEQUENCE [LARGE SCALE GENOMIC DNA]</scope>
    <source>
        <strain evidence="9">NZE10 / CBS 128990</strain>
    </source>
</reference>
<dbReference type="GO" id="GO:0016405">
    <property type="term" value="F:CoA-ligase activity"/>
    <property type="evidence" value="ECO:0007669"/>
    <property type="project" value="TreeGrafter"/>
</dbReference>
<evidence type="ECO:0000313" key="8">
    <source>
        <dbReference type="EMBL" id="EME38386.1"/>
    </source>
</evidence>
<accession>N1PBR2</accession>
<reference evidence="8 9" key="2">
    <citation type="journal article" date="2012" name="PLoS Pathog.">
        <title>Diverse lifestyles and strategies of plant pathogenesis encoded in the genomes of eighteen Dothideomycetes fungi.</title>
        <authorList>
            <person name="Ohm R.A."/>
            <person name="Feau N."/>
            <person name="Henrissat B."/>
            <person name="Schoch C.L."/>
            <person name="Horwitz B.A."/>
            <person name="Barry K.W."/>
            <person name="Condon B.J."/>
            <person name="Copeland A.C."/>
            <person name="Dhillon B."/>
            <person name="Glaser F."/>
            <person name="Hesse C.N."/>
            <person name="Kosti I."/>
            <person name="LaButti K."/>
            <person name="Lindquist E.A."/>
            <person name="Lucas S."/>
            <person name="Salamov A.A."/>
            <person name="Bradshaw R.E."/>
            <person name="Ciuffetti L."/>
            <person name="Hamelin R.C."/>
            <person name="Kema G.H.J."/>
            <person name="Lawrence C."/>
            <person name="Scott J.A."/>
            <person name="Spatafora J.W."/>
            <person name="Turgeon B.G."/>
            <person name="de Wit P.J.G.M."/>
            <person name="Zhong S."/>
            <person name="Goodwin S.B."/>
            <person name="Grigoriev I.V."/>
        </authorList>
    </citation>
    <scope>NUCLEOTIDE SEQUENCE [LARGE SCALE GENOMIC DNA]</scope>
    <source>
        <strain evidence="9">NZE10 / CBS 128990</strain>
    </source>
</reference>
<gene>
    <name evidence="8" type="ORF">DOTSEDRAFT_92440</name>
</gene>
<evidence type="ECO:0000256" key="4">
    <source>
        <dbReference type="ARBA" id="ARBA00022741"/>
    </source>
</evidence>
<dbReference type="HOGENOM" id="CLU_000022_59_2_1"/>
<dbReference type="Gene3D" id="3.30.300.30">
    <property type="match status" value="1"/>
</dbReference>
<proteinExistence type="inferred from homology"/>
<comment type="pathway">
    <text evidence="1">Secondary metabolite biosynthesis.</text>
</comment>
<feature type="domain" description="AMP-binding enzyme C-terminal" evidence="7">
    <location>
        <begin position="425"/>
        <end position="502"/>
    </location>
</feature>
<dbReference type="InterPro" id="IPR025110">
    <property type="entry name" value="AMP-bd_C"/>
</dbReference>
<evidence type="ECO:0000256" key="2">
    <source>
        <dbReference type="ARBA" id="ARBA00006432"/>
    </source>
</evidence>
<comment type="similarity">
    <text evidence="2">Belongs to the ATP-dependent AMP-binding enzyme family.</text>
</comment>
<protein>
    <recommendedName>
        <fullName evidence="10">AMP-dependent synthetase/ligase domain-containing protein</fullName>
    </recommendedName>
</protein>
<evidence type="ECO:0000256" key="1">
    <source>
        <dbReference type="ARBA" id="ARBA00005179"/>
    </source>
</evidence>
<dbReference type="OMA" id="PCRQETV"/>
<dbReference type="AlphaFoldDB" id="N1PBR2"/>
<dbReference type="OrthoDB" id="288590at2759"/>
<dbReference type="Pfam" id="PF13193">
    <property type="entry name" value="AMP-binding_C"/>
    <property type="match status" value="1"/>
</dbReference>
<dbReference type="PANTHER" id="PTHR24096:SF317">
    <property type="entry name" value="ADENYLATE-FORMING ENZYME AFEA"/>
    <property type="match status" value="1"/>
</dbReference>
<keyword evidence="5" id="KW-0067">ATP-binding</keyword>
<evidence type="ECO:0000259" key="7">
    <source>
        <dbReference type="Pfam" id="PF13193"/>
    </source>
</evidence>
<dbReference type="PANTHER" id="PTHR24096">
    <property type="entry name" value="LONG-CHAIN-FATTY-ACID--COA LIGASE"/>
    <property type="match status" value="1"/>
</dbReference>
<dbReference type="SUPFAM" id="SSF56801">
    <property type="entry name" value="Acetyl-CoA synthetase-like"/>
    <property type="match status" value="1"/>
</dbReference>
<evidence type="ECO:0000259" key="6">
    <source>
        <dbReference type="Pfam" id="PF00501"/>
    </source>
</evidence>
<dbReference type="InterPro" id="IPR045851">
    <property type="entry name" value="AMP-bd_C_sf"/>
</dbReference>
<dbReference type="eggNOG" id="KOG1176">
    <property type="taxonomic scope" value="Eukaryota"/>
</dbReference>
<keyword evidence="4" id="KW-0547">Nucleotide-binding</keyword>
<feature type="domain" description="AMP-dependent synthetase/ligase" evidence="6">
    <location>
        <begin position="21"/>
        <end position="368"/>
    </location>
</feature>
<dbReference type="InterPro" id="IPR042099">
    <property type="entry name" value="ANL_N_sf"/>
</dbReference>
<name>N1PBR2_DOTSN</name>
<dbReference type="Gene3D" id="3.40.50.12780">
    <property type="entry name" value="N-terminal domain of ligase-like"/>
    <property type="match status" value="1"/>
</dbReference>
<keyword evidence="9" id="KW-1185">Reference proteome</keyword>
<sequence length="528" mass="56964">MDFTASCLNHPPEDQESAIFVDADAQDHIINWREYSSSVKRVAVGLQRLGLADEECMALMSRNDIHYHILAHGVIAAGGVFAGVNAADKVPEIQASFASADVKWRAEAAARNLGIPGSRILVFDVDAKCIFSDLLKSDERSWKPYAGTMEPWDRPCFRIFTSGSTGISKAAEVSHATAVSRGPAFADVSAAETDFSQKKCLHVLDMHHVSGISASGASALGKQTTYVSKQGDAASTIDNIEKLGITTMMMHPRFMEDMTQMIQAGKRNRAALRSLHSLTVGGSVVNRRAALDFKALLADGAVFVAAYGSTEAGVISQLPSGTPYIPDFVGSAGPGVTLLVVDEDTLKPLGDARTGEVCVRTPSIFSGYVNNKEATDACFFTDGQGKVWHRTGDKGYFSSEHQQLTITGRLKESFKVGQNEVCPEEIDSELMKHAAVKDAATTSTAGRRQQGDLEPIAYVVVPDPHVTREELVQFVATSVSSYKAPTGGVVFCERIPRTAIGKVMRRQLDELQRQERSTGFVTLAAGRQ</sequence>
<dbReference type="GO" id="GO:0019748">
    <property type="term" value="P:secondary metabolic process"/>
    <property type="evidence" value="ECO:0007669"/>
    <property type="project" value="TreeGrafter"/>
</dbReference>
<dbReference type="Proteomes" id="UP000016933">
    <property type="component" value="Unassembled WGS sequence"/>
</dbReference>
<evidence type="ECO:0000256" key="5">
    <source>
        <dbReference type="ARBA" id="ARBA00022840"/>
    </source>
</evidence>